<accession>A0A926ISL2</accession>
<protein>
    <submittedName>
        <fullName evidence="2">Uncharacterized protein</fullName>
    </submittedName>
</protein>
<keyword evidence="3" id="KW-1185">Reference proteome</keyword>
<dbReference type="EMBL" id="JACRTE010000002">
    <property type="protein sequence ID" value="MBC8595650.1"/>
    <property type="molecule type" value="Genomic_DNA"/>
</dbReference>
<feature type="coiled-coil region" evidence="1">
    <location>
        <begin position="10"/>
        <end position="78"/>
    </location>
</feature>
<name>A0A926ISL2_9FIRM</name>
<evidence type="ECO:0000256" key="1">
    <source>
        <dbReference type="SAM" id="Coils"/>
    </source>
</evidence>
<proteinExistence type="predicted"/>
<evidence type="ECO:0000313" key="2">
    <source>
        <dbReference type="EMBL" id="MBC8595650.1"/>
    </source>
</evidence>
<dbReference type="RefSeq" id="WP_262431310.1">
    <property type="nucleotide sequence ID" value="NZ_JACRTE010000002.1"/>
</dbReference>
<reference evidence="2" key="1">
    <citation type="submission" date="2020-08" db="EMBL/GenBank/DDBJ databases">
        <title>Genome public.</title>
        <authorList>
            <person name="Liu C."/>
            <person name="Sun Q."/>
        </authorList>
    </citation>
    <scope>NUCLEOTIDE SEQUENCE</scope>
    <source>
        <strain evidence="2">NSJ-50</strain>
    </source>
</reference>
<dbReference type="Proteomes" id="UP000647416">
    <property type="component" value="Unassembled WGS sequence"/>
</dbReference>
<gene>
    <name evidence="2" type="ORF">H8706_02030</name>
</gene>
<dbReference type="AlphaFoldDB" id="A0A926ISL2"/>
<evidence type="ECO:0000313" key="3">
    <source>
        <dbReference type="Proteomes" id="UP000647416"/>
    </source>
</evidence>
<keyword evidence="1" id="KW-0175">Coiled coil</keyword>
<sequence>MKKGLFGYNKKEVDTALEMLKNENEELNLKLTNIMIELAEAKKEAAKAAELESVKLELAKATEENTALCEEMEKVRAEAKLSTANAYSAAGEICSKAYADMDAVRKEVASELTEQIENYEAFVALSSENMKNEVVGIRALYTEILDKLLNTTNEFVNKVKIIDEGAAELETKLDGANDIPVKLKKEIGATLKTPMADPVFDASEILSNSAKETKEVKEDSKKVIDIHKISAVK</sequence>
<comment type="caution">
    <text evidence="2">The sequence shown here is derived from an EMBL/GenBank/DDBJ whole genome shotgun (WGS) entry which is preliminary data.</text>
</comment>
<organism evidence="2 3">
    <name type="scientific">Qingrenia yutianensis</name>
    <dbReference type="NCBI Taxonomy" id="2763676"/>
    <lineage>
        <taxon>Bacteria</taxon>
        <taxon>Bacillati</taxon>
        <taxon>Bacillota</taxon>
        <taxon>Clostridia</taxon>
        <taxon>Eubacteriales</taxon>
        <taxon>Oscillospiraceae</taxon>
        <taxon>Qingrenia</taxon>
    </lineage>
</organism>